<name>A0A371CHR4_9APHY</name>
<proteinExistence type="predicted"/>
<evidence type="ECO:0000256" key="4">
    <source>
        <dbReference type="ARBA" id="ARBA00022833"/>
    </source>
</evidence>
<evidence type="ECO:0000313" key="6">
    <source>
        <dbReference type="EMBL" id="RDX39813.1"/>
    </source>
</evidence>
<evidence type="ECO:0000256" key="5">
    <source>
        <dbReference type="ARBA" id="ARBA00023242"/>
    </source>
</evidence>
<keyword evidence="5" id="KW-0539">Nucleus</keyword>
<evidence type="ECO:0000256" key="3">
    <source>
        <dbReference type="ARBA" id="ARBA00022771"/>
    </source>
</evidence>
<comment type="subcellular location">
    <subcellularLocation>
        <location evidence="1">Nucleus</location>
    </subcellularLocation>
</comment>
<protein>
    <submittedName>
        <fullName evidence="6">Uncharacterized protein</fullName>
    </submittedName>
</protein>
<keyword evidence="4" id="KW-0862">Zinc</keyword>
<dbReference type="GO" id="GO:0008270">
    <property type="term" value="F:zinc ion binding"/>
    <property type="evidence" value="ECO:0007669"/>
    <property type="project" value="UniProtKB-KW"/>
</dbReference>
<dbReference type="InterPro" id="IPR052035">
    <property type="entry name" value="ZnF_BED_domain_contain"/>
</dbReference>
<keyword evidence="3" id="KW-0863">Zinc-finger</keyword>
<dbReference type="SUPFAM" id="SSF140996">
    <property type="entry name" value="Hermes dimerisation domain"/>
    <property type="match status" value="1"/>
</dbReference>
<dbReference type="EMBL" id="KZ857642">
    <property type="protein sequence ID" value="RDX39813.1"/>
    <property type="molecule type" value="Genomic_DNA"/>
</dbReference>
<evidence type="ECO:0000256" key="2">
    <source>
        <dbReference type="ARBA" id="ARBA00022723"/>
    </source>
</evidence>
<feature type="non-terminal residue" evidence="6">
    <location>
        <position position="181"/>
    </location>
</feature>
<organism evidence="6 7">
    <name type="scientific">Lentinus brumalis</name>
    <dbReference type="NCBI Taxonomy" id="2498619"/>
    <lineage>
        <taxon>Eukaryota</taxon>
        <taxon>Fungi</taxon>
        <taxon>Dikarya</taxon>
        <taxon>Basidiomycota</taxon>
        <taxon>Agaricomycotina</taxon>
        <taxon>Agaricomycetes</taxon>
        <taxon>Polyporales</taxon>
        <taxon>Polyporaceae</taxon>
        <taxon>Lentinus</taxon>
    </lineage>
</organism>
<dbReference type="PANTHER" id="PTHR46481">
    <property type="entry name" value="ZINC FINGER BED DOMAIN-CONTAINING PROTEIN 4"/>
    <property type="match status" value="1"/>
</dbReference>
<gene>
    <name evidence="6" type="ORF">OH76DRAFT_1300906</name>
</gene>
<dbReference type="GO" id="GO:0005634">
    <property type="term" value="C:nucleus"/>
    <property type="evidence" value="ECO:0007669"/>
    <property type="project" value="UniProtKB-SubCell"/>
</dbReference>
<keyword evidence="2" id="KW-0479">Metal-binding</keyword>
<dbReference type="OrthoDB" id="2740733at2759"/>
<feature type="non-terminal residue" evidence="6">
    <location>
        <position position="1"/>
    </location>
</feature>
<accession>A0A371CHR4</accession>
<keyword evidence="7" id="KW-1185">Reference proteome</keyword>
<reference evidence="6 7" key="1">
    <citation type="journal article" date="2018" name="Biotechnol. Biofuels">
        <title>Integrative visual omics of the white-rot fungus Polyporus brumalis exposes the biotechnological potential of its oxidative enzymes for delignifying raw plant biomass.</title>
        <authorList>
            <person name="Miyauchi S."/>
            <person name="Rancon A."/>
            <person name="Drula E."/>
            <person name="Hage H."/>
            <person name="Chaduli D."/>
            <person name="Favel A."/>
            <person name="Grisel S."/>
            <person name="Henrissat B."/>
            <person name="Herpoel-Gimbert I."/>
            <person name="Ruiz-Duenas F.J."/>
            <person name="Chevret D."/>
            <person name="Hainaut M."/>
            <person name="Lin J."/>
            <person name="Wang M."/>
            <person name="Pangilinan J."/>
            <person name="Lipzen A."/>
            <person name="Lesage-Meessen L."/>
            <person name="Navarro D."/>
            <person name="Riley R."/>
            <person name="Grigoriev I.V."/>
            <person name="Zhou S."/>
            <person name="Raouche S."/>
            <person name="Rosso M.N."/>
        </authorList>
    </citation>
    <scope>NUCLEOTIDE SEQUENCE [LARGE SCALE GENOMIC DNA]</scope>
    <source>
        <strain evidence="6 7">BRFM 1820</strain>
    </source>
</reference>
<evidence type="ECO:0000256" key="1">
    <source>
        <dbReference type="ARBA" id="ARBA00004123"/>
    </source>
</evidence>
<dbReference type="PANTHER" id="PTHR46481:SF10">
    <property type="entry name" value="ZINC FINGER BED DOMAIN-CONTAINING PROTEIN 39"/>
    <property type="match status" value="1"/>
</dbReference>
<evidence type="ECO:0000313" key="7">
    <source>
        <dbReference type="Proteomes" id="UP000256964"/>
    </source>
</evidence>
<sequence>SKVYEHFHAPVVVVMPDGKVMHRFVCKIDSSASCMRADYEDSTGNFGRHIAVCQPVDTPEAQVMEDFAKGVTYSWPRIRYLIALWCACRHRPFSIVEDKEFQEILQMLYPKVRLPSRFTVSRDIRQICDVTKDSVIAMFQLMHMRLQALPGKVHICVDGWTSPNVFSYLGVTAHWHKAGAI</sequence>
<dbReference type="AlphaFoldDB" id="A0A371CHR4"/>
<dbReference type="Proteomes" id="UP000256964">
    <property type="component" value="Unassembled WGS sequence"/>
</dbReference>